<evidence type="ECO:0000256" key="1">
    <source>
        <dbReference type="SAM" id="Phobius"/>
    </source>
</evidence>
<dbReference type="PROSITE" id="PS51257">
    <property type="entry name" value="PROKAR_LIPOPROTEIN"/>
    <property type="match status" value="1"/>
</dbReference>
<dbReference type="GO" id="GO:0016779">
    <property type="term" value="F:nucleotidyltransferase activity"/>
    <property type="evidence" value="ECO:0007669"/>
    <property type="project" value="UniProtKB-KW"/>
</dbReference>
<feature type="transmembrane region" description="Helical" evidence="1">
    <location>
        <begin position="33"/>
        <end position="54"/>
    </location>
</feature>
<keyword evidence="1" id="KW-1133">Transmembrane helix</keyword>
<reference evidence="2 3" key="1">
    <citation type="submission" date="2018-01" db="EMBL/GenBank/DDBJ databases">
        <authorList>
            <person name="Gaut B.S."/>
            <person name="Morton B.R."/>
            <person name="Clegg M.T."/>
            <person name="Duvall M.R."/>
        </authorList>
    </citation>
    <scope>NUCLEOTIDE SEQUENCE [LARGE SCALE GENOMIC DNA]</scope>
    <source>
        <strain evidence="2 3">HR-AV</strain>
    </source>
</reference>
<keyword evidence="1" id="KW-0472">Membrane</keyword>
<comment type="caution">
    <text evidence="2">The sequence shown here is derived from an EMBL/GenBank/DDBJ whole genome shotgun (WGS) entry which is preliminary data.</text>
</comment>
<protein>
    <submittedName>
        <fullName evidence="2">Phosphatidate cytidylyltransferase</fullName>
    </submittedName>
</protein>
<dbReference type="OrthoDB" id="714277at2"/>
<gene>
    <name evidence="2" type="ORF">C3K47_12325</name>
</gene>
<keyword evidence="3" id="KW-1185">Reference proteome</keyword>
<keyword evidence="1" id="KW-0812">Transmembrane</keyword>
<evidence type="ECO:0000313" key="2">
    <source>
        <dbReference type="EMBL" id="POY35984.1"/>
    </source>
</evidence>
<evidence type="ECO:0000313" key="3">
    <source>
        <dbReference type="Proteomes" id="UP000236893"/>
    </source>
</evidence>
<dbReference type="AlphaFoldDB" id="A0A2S5A0B7"/>
<proteinExistence type="predicted"/>
<dbReference type="RefSeq" id="WP_103789447.1">
    <property type="nucleotide sequence ID" value="NZ_PQVF01000008.1"/>
</dbReference>
<dbReference type="Proteomes" id="UP000236893">
    <property type="component" value="Unassembled WGS sequence"/>
</dbReference>
<keyword evidence="2" id="KW-0808">Transferase</keyword>
<keyword evidence="2" id="KW-0548">Nucleotidyltransferase</keyword>
<organism evidence="2 3">
    <name type="scientific">Solitalea longa</name>
    <dbReference type="NCBI Taxonomy" id="2079460"/>
    <lineage>
        <taxon>Bacteria</taxon>
        <taxon>Pseudomonadati</taxon>
        <taxon>Bacteroidota</taxon>
        <taxon>Sphingobacteriia</taxon>
        <taxon>Sphingobacteriales</taxon>
        <taxon>Sphingobacteriaceae</taxon>
        <taxon>Solitalea</taxon>
    </lineage>
</organism>
<sequence length="57" mass="6194">MKLSKIYPLLALCLIVSLTGCAAIEAIFKAGVWTGILMVALLIGLLIFVVRMFIGRK</sequence>
<accession>A0A2S5A0B7</accession>
<name>A0A2S5A0B7_9SPHI</name>
<dbReference type="EMBL" id="PQVF01000008">
    <property type="protein sequence ID" value="POY35984.1"/>
    <property type="molecule type" value="Genomic_DNA"/>
</dbReference>